<dbReference type="SUPFAM" id="SSF46894">
    <property type="entry name" value="C-terminal effector domain of the bipartite response regulators"/>
    <property type="match status" value="1"/>
</dbReference>
<keyword evidence="2" id="KW-0472">Membrane</keyword>
<name>A0A482PFU4_CITRO</name>
<dbReference type="RefSeq" id="WP_012907075.1">
    <property type="nucleotide sequence ID" value="NZ_CAJTBI010000062.1"/>
</dbReference>
<keyword evidence="2" id="KW-1133">Transmembrane helix</keyword>
<accession>A0A482PFU4</accession>
<evidence type="ECO:0000256" key="1">
    <source>
        <dbReference type="SAM" id="MobiDB-lite"/>
    </source>
</evidence>
<evidence type="ECO:0000313" key="3">
    <source>
        <dbReference type="EMBL" id="QBY29388.1"/>
    </source>
</evidence>
<organism evidence="3">
    <name type="scientific">Citrobacter rodentium</name>
    <dbReference type="NCBI Taxonomy" id="67825"/>
    <lineage>
        <taxon>Bacteria</taxon>
        <taxon>Pseudomonadati</taxon>
        <taxon>Pseudomonadota</taxon>
        <taxon>Gammaproteobacteria</taxon>
        <taxon>Enterobacterales</taxon>
        <taxon>Enterobacteriaceae</taxon>
        <taxon>Citrobacter</taxon>
    </lineage>
</organism>
<dbReference type="GO" id="GO:0006355">
    <property type="term" value="P:regulation of DNA-templated transcription"/>
    <property type="evidence" value="ECO:0007669"/>
    <property type="project" value="InterPro"/>
</dbReference>
<dbReference type="InterPro" id="IPR036388">
    <property type="entry name" value="WH-like_DNA-bd_sf"/>
</dbReference>
<dbReference type="Gene3D" id="1.10.10.10">
    <property type="entry name" value="Winged helix-like DNA-binding domain superfamily/Winged helix DNA-binding domain"/>
    <property type="match status" value="1"/>
</dbReference>
<gene>
    <name evidence="3" type="ORF">E2R62_11300</name>
</gene>
<dbReference type="EMBL" id="CP038008">
    <property type="protein sequence ID" value="QBY29388.1"/>
    <property type="molecule type" value="Genomic_DNA"/>
</dbReference>
<evidence type="ECO:0000256" key="2">
    <source>
        <dbReference type="SAM" id="Phobius"/>
    </source>
</evidence>
<protein>
    <recommendedName>
        <fullName evidence="4">Transmembrane regulator</fullName>
    </recommendedName>
</protein>
<keyword evidence="2" id="KW-0812">Transmembrane</keyword>
<dbReference type="GO" id="GO:0003677">
    <property type="term" value="F:DNA binding"/>
    <property type="evidence" value="ECO:0007669"/>
    <property type="project" value="InterPro"/>
</dbReference>
<evidence type="ECO:0008006" key="4">
    <source>
        <dbReference type="Google" id="ProtNLM"/>
    </source>
</evidence>
<feature type="region of interest" description="Disordered" evidence="1">
    <location>
        <begin position="108"/>
        <end position="130"/>
    </location>
</feature>
<reference evidence="3" key="1">
    <citation type="submission" date="2019-03" db="EMBL/GenBank/DDBJ databases">
        <title>Complete genome sequence of enteropathogenic Citrobacter rodentium strain DBS100.</title>
        <authorList>
            <person name="Popov G."/>
            <person name="Fiebig A."/>
            <person name="Shideler S."/>
            <person name="Coombes B."/>
            <person name="Savchenko A."/>
        </authorList>
    </citation>
    <scope>NUCLEOTIDE SEQUENCE</scope>
    <source>
        <strain evidence="3">DBS100</strain>
    </source>
</reference>
<dbReference type="OMA" id="REPDINI"/>
<dbReference type="InterPro" id="IPR016032">
    <property type="entry name" value="Sig_transdc_resp-reg_C-effctor"/>
</dbReference>
<sequence>MNAKKFLLDQRVLFDSVKMTLTQEDKVVRLSESECHLLLAFWQGLYKKEEIIHFVWKSRGGCVSESSYYKLINQLRNSFSNVGLLASDIVTRPRVGISLSVPMTPVDETPAPRITPDNTTADAEPVNLSPEPQTLKNADRRYLYLTASILFLLLVSVAVCLYHTLPRHEAEGVFISLGEFDGYHFYKMKGDKVTFNEVINAYTTMTLKIYRRNGRYIYYVREPDINIFFQCLNPVETAVPKCLTIKERY</sequence>
<proteinExistence type="predicted"/>
<dbReference type="AlphaFoldDB" id="A0A482PFU4"/>
<feature type="transmembrane region" description="Helical" evidence="2">
    <location>
        <begin position="142"/>
        <end position="165"/>
    </location>
</feature>